<dbReference type="AlphaFoldDB" id="A0A059JHR2"/>
<protein>
    <submittedName>
        <fullName evidence="2">Uncharacterized protein</fullName>
    </submittedName>
</protein>
<dbReference type="EMBL" id="AOKY01000088">
    <property type="protein sequence ID" value="KDB27017.1"/>
    <property type="molecule type" value="Genomic_DNA"/>
</dbReference>
<organism evidence="2 3">
    <name type="scientific">Trichophyton interdigitale (strain MR816)</name>
    <dbReference type="NCBI Taxonomy" id="1215338"/>
    <lineage>
        <taxon>Eukaryota</taxon>
        <taxon>Fungi</taxon>
        <taxon>Dikarya</taxon>
        <taxon>Ascomycota</taxon>
        <taxon>Pezizomycotina</taxon>
        <taxon>Eurotiomycetes</taxon>
        <taxon>Eurotiomycetidae</taxon>
        <taxon>Onygenales</taxon>
        <taxon>Arthrodermataceae</taxon>
        <taxon>Trichophyton</taxon>
    </lineage>
</organism>
<comment type="caution">
    <text evidence="2">The sequence shown here is derived from an EMBL/GenBank/DDBJ whole genome shotgun (WGS) entry which is preliminary data.</text>
</comment>
<keyword evidence="3" id="KW-1185">Reference proteome</keyword>
<evidence type="ECO:0000313" key="3">
    <source>
        <dbReference type="Proteomes" id="UP000024533"/>
    </source>
</evidence>
<dbReference type="STRING" id="1215338.A0A059JHR2"/>
<feature type="region of interest" description="Disordered" evidence="1">
    <location>
        <begin position="121"/>
        <end position="143"/>
    </location>
</feature>
<proteinExistence type="predicted"/>
<reference evidence="2 3" key="1">
    <citation type="submission" date="2014-02" db="EMBL/GenBank/DDBJ databases">
        <title>The Genome Sequence of Trichophyton interdigitale MR816.</title>
        <authorList>
            <consortium name="The Broad Institute Genomics Platform"/>
            <person name="Cuomo C.A."/>
            <person name="White T.C."/>
            <person name="Graser Y."/>
            <person name="Martinez-Rossi N."/>
            <person name="Heitman J."/>
            <person name="Young S.K."/>
            <person name="Zeng Q."/>
            <person name="Gargeya S."/>
            <person name="Abouelleil A."/>
            <person name="Alvarado L."/>
            <person name="Chapman S.B."/>
            <person name="Gainer-Dewar J."/>
            <person name="Goldberg J."/>
            <person name="Griggs A."/>
            <person name="Gujja S."/>
            <person name="Hansen M."/>
            <person name="Howarth C."/>
            <person name="Imamovic A."/>
            <person name="Larimer J."/>
            <person name="Martinez D."/>
            <person name="Murphy C."/>
            <person name="Pearson M.D."/>
            <person name="Persinoti G."/>
            <person name="Poon T."/>
            <person name="Priest M."/>
            <person name="Roberts A.D."/>
            <person name="Saif S."/>
            <person name="Shea T.D."/>
            <person name="Sykes S.N."/>
            <person name="Wortman J."/>
            <person name="Nusbaum C."/>
            <person name="Birren B."/>
        </authorList>
    </citation>
    <scope>NUCLEOTIDE SEQUENCE [LARGE SCALE GENOMIC DNA]</scope>
    <source>
        <strain evidence="2 3">MR816</strain>
    </source>
</reference>
<name>A0A059JHR2_TRIIM</name>
<accession>A0A059JHR2</accession>
<dbReference type="OMA" id="YTIFTHV"/>
<evidence type="ECO:0000256" key="1">
    <source>
        <dbReference type="SAM" id="MobiDB-lite"/>
    </source>
</evidence>
<sequence>MNHGGEQEETGGVAPAPLSLATSEYRYPGVDGAKTICGREYDRFLAGHKNNPYTIFTHVSESDFVELDRAGFRRLDYNTSFRKLAITTPTAPHEEDGTRFSALVGMKAQEMGVWRLLSSRGSTTMETQDRRKEPDGSWGPRQRYSETNIKWPTVVLEVAFSEPKDKVKGDAWWWLYQSNTAVLKVITIDIKRPSGDVYVTLWERGAAQSRQHPRPEAKAVSTLDIFRGQYGNPARLEGTDIAVPFKDMLLRDPDTSHGEDDFIFSQAELLEIAEDIWADMGLPF</sequence>
<dbReference type="HOGENOM" id="CLU_058490_2_0_1"/>
<dbReference type="OrthoDB" id="4180362at2759"/>
<gene>
    <name evidence="2" type="ORF">H109_01180</name>
</gene>
<evidence type="ECO:0000313" key="2">
    <source>
        <dbReference type="EMBL" id="KDB27017.1"/>
    </source>
</evidence>
<dbReference type="Proteomes" id="UP000024533">
    <property type="component" value="Unassembled WGS sequence"/>
</dbReference>